<comment type="caution">
    <text evidence="2">The sequence shown here is derived from an EMBL/GenBank/DDBJ whole genome shotgun (WGS) entry which is preliminary data.</text>
</comment>
<reference evidence="2" key="1">
    <citation type="journal article" date="2023" name="Science">
        <title>Genome structures resolve the early diversification of teleost fishes.</title>
        <authorList>
            <person name="Parey E."/>
            <person name="Louis A."/>
            <person name="Montfort J."/>
            <person name="Bouchez O."/>
            <person name="Roques C."/>
            <person name="Iampietro C."/>
            <person name="Lluch J."/>
            <person name="Castinel A."/>
            <person name="Donnadieu C."/>
            <person name="Desvignes T."/>
            <person name="Floi Bucao C."/>
            <person name="Jouanno E."/>
            <person name="Wen M."/>
            <person name="Mejri S."/>
            <person name="Dirks R."/>
            <person name="Jansen H."/>
            <person name="Henkel C."/>
            <person name="Chen W.J."/>
            <person name="Zahm M."/>
            <person name="Cabau C."/>
            <person name="Klopp C."/>
            <person name="Thompson A.W."/>
            <person name="Robinson-Rechavi M."/>
            <person name="Braasch I."/>
            <person name="Lecointre G."/>
            <person name="Bobe J."/>
            <person name="Postlethwait J.H."/>
            <person name="Berthelot C."/>
            <person name="Roest Crollius H."/>
            <person name="Guiguen Y."/>
        </authorList>
    </citation>
    <scope>NUCLEOTIDE SEQUENCE</scope>
    <source>
        <strain evidence="2">NC1722</strain>
    </source>
</reference>
<dbReference type="EMBL" id="JAINUG010000213">
    <property type="protein sequence ID" value="KAJ8387338.1"/>
    <property type="molecule type" value="Genomic_DNA"/>
</dbReference>
<evidence type="ECO:0000313" key="3">
    <source>
        <dbReference type="Proteomes" id="UP001221898"/>
    </source>
</evidence>
<evidence type="ECO:0000256" key="1">
    <source>
        <dbReference type="SAM" id="MobiDB-lite"/>
    </source>
</evidence>
<feature type="compositionally biased region" description="Polar residues" evidence="1">
    <location>
        <begin position="131"/>
        <end position="141"/>
    </location>
</feature>
<organism evidence="2 3">
    <name type="scientific">Aldrovandia affinis</name>
    <dbReference type="NCBI Taxonomy" id="143900"/>
    <lineage>
        <taxon>Eukaryota</taxon>
        <taxon>Metazoa</taxon>
        <taxon>Chordata</taxon>
        <taxon>Craniata</taxon>
        <taxon>Vertebrata</taxon>
        <taxon>Euteleostomi</taxon>
        <taxon>Actinopterygii</taxon>
        <taxon>Neopterygii</taxon>
        <taxon>Teleostei</taxon>
        <taxon>Notacanthiformes</taxon>
        <taxon>Halosauridae</taxon>
        <taxon>Aldrovandia</taxon>
    </lineage>
</organism>
<sequence>MSEGQEQPPAPSPQPADSHRALNKQRPAAGPVPLTHRWRGWRSGGGGGDETRRDAEIRTHLPVTRVRSRVVTSPELLSVREQHAVTTTRRRRGVLNADGSAGRRYRVRFSSDRIQPPTPNTEKDAGVAWRTETSPTETTGGRRSPEESLTKPKPCSYSADKQLRGAL</sequence>
<dbReference type="AlphaFoldDB" id="A0AAD7RN43"/>
<name>A0AAD7RN43_9TELE</name>
<protein>
    <submittedName>
        <fullName evidence="2">Uncharacterized protein</fullName>
    </submittedName>
</protein>
<keyword evidence="3" id="KW-1185">Reference proteome</keyword>
<dbReference type="Proteomes" id="UP001221898">
    <property type="component" value="Unassembled WGS sequence"/>
</dbReference>
<feature type="compositionally biased region" description="Basic and acidic residues" evidence="1">
    <location>
        <begin position="49"/>
        <end position="59"/>
    </location>
</feature>
<evidence type="ECO:0000313" key="2">
    <source>
        <dbReference type="EMBL" id="KAJ8387338.1"/>
    </source>
</evidence>
<feature type="region of interest" description="Disordered" evidence="1">
    <location>
        <begin position="82"/>
        <end position="167"/>
    </location>
</feature>
<proteinExistence type="predicted"/>
<gene>
    <name evidence="2" type="ORF">AAFF_G00158340</name>
</gene>
<feature type="region of interest" description="Disordered" evidence="1">
    <location>
        <begin position="1"/>
        <end position="65"/>
    </location>
</feature>
<accession>A0AAD7RN43</accession>